<feature type="coiled-coil region" evidence="2">
    <location>
        <begin position="272"/>
        <end position="318"/>
    </location>
</feature>
<evidence type="ECO:0000256" key="2">
    <source>
        <dbReference type="SAM" id="Coils"/>
    </source>
</evidence>
<proteinExistence type="inferred from homology"/>
<dbReference type="AlphaFoldDB" id="A0A7X2TDG3"/>
<dbReference type="GO" id="GO:0006310">
    <property type="term" value="P:DNA recombination"/>
    <property type="evidence" value="ECO:0007669"/>
    <property type="project" value="InterPro"/>
</dbReference>
<keyword evidence="4" id="KW-1185">Reference proteome</keyword>
<name>A0A7X2TDG3_9CLOT</name>
<reference evidence="3 4" key="1">
    <citation type="submission" date="2019-08" db="EMBL/GenBank/DDBJ databases">
        <title>In-depth cultivation of the pig gut microbiome towards novel bacterial diversity and tailored functional studies.</title>
        <authorList>
            <person name="Wylensek D."/>
            <person name="Hitch T.C.A."/>
            <person name="Clavel T."/>
        </authorList>
    </citation>
    <scope>NUCLEOTIDE SEQUENCE [LARGE SCALE GENOMIC DNA]</scope>
    <source>
        <strain evidence="3 4">WCA-389-WT-23D1</strain>
    </source>
</reference>
<keyword evidence="2" id="KW-0175">Coiled coil</keyword>
<gene>
    <name evidence="3" type="ORF">FYJ39_16085</name>
</gene>
<organism evidence="3 4">
    <name type="scientific">Clostridium porci</name>
    <dbReference type="NCBI Taxonomy" id="2605778"/>
    <lineage>
        <taxon>Bacteria</taxon>
        <taxon>Bacillati</taxon>
        <taxon>Bacillota</taxon>
        <taxon>Clostridia</taxon>
        <taxon>Eubacteriales</taxon>
        <taxon>Clostridiaceae</taxon>
        <taxon>Clostridium</taxon>
    </lineage>
</organism>
<comment type="similarity">
    <text evidence="1">Belongs to the plasmid mobilization pre family.</text>
</comment>
<dbReference type="Pfam" id="PF01076">
    <property type="entry name" value="Mob_Pre"/>
    <property type="match status" value="1"/>
</dbReference>
<dbReference type="EMBL" id="VUMD01000017">
    <property type="protein sequence ID" value="MSS38034.1"/>
    <property type="molecule type" value="Genomic_DNA"/>
</dbReference>
<protein>
    <recommendedName>
        <fullName evidence="5">Plasmid recombination enzyme</fullName>
    </recommendedName>
</protein>
<evidence type="ECO:0008006" key="5">
    <source>
        <dbReference type="Google" id="ProtNLM"/>
    </source>
</evidence>
<sequence>MFKGIALCGAFLVPQSQNANISVSHTTSPCIIFSQHNRRNDVMAKQILQIESIHSAQAFAAKFKHNYRIGNVPNADPSRMHQNEQIIRLPVGETYNSFFEKRVMALPYYETHKIRKNATQGWEIMMSFGTNDLPPNFSIKQWTEQSKRFLEDQFGKENIASAVLHMDEGTPHIHAVVIPVKDGKLSARAFIKDRQEMRDLHTKYHEYTKECGLEPENRYMQIDHTKVGKFYANINLALEKSLPGPEAGESISEYAKRANEFYQNQSLRTFHIEHQAKQLAKEKDALEKANKTIEERTAKDYQQQIDAIMKEIGNVQNAKHAIQYRDSLQQAIEWTREQDPEMAESIEQIISNMQYKYNRAVQNQDLEV</sequence>
<dbReference type="InterPro" id="IPR001668">
    <property type="entry name" value="Mob_Pre"/>
</dbReference>
<dbReference type="Proteomes" id="UP000429958">
    <property type="component" value="Unassembled WGS sequence"/>
</dbReference>
<evidence type="ECO:0000313" key="3">
    <source>
        <dbReference type="EMBL" id="MSS38034.1"/>
    </source>
</evidence>
<dbReference type="Gene3D" id="3.30.930.30">
    <property type="match status" value="1"/>
</dbReference>
<accession>A0A7X2TDG3</accession>
<dbReference type="GO" id="GO:0003677">
    <property type="term" value="F:DNA binding"/>
    <property type="evidence" value="ECO:0007669"/>
    <property type="project" value="InterPro"/>
</dbReference>
<evidence type="ECO:0000256" key="1">
    <source>
        <dbReference type="ARBA" id="ARBA00010657"/>
    </source>
</evidence>
<comment type="caution">
    <text evidence="3">The sequence shown here is derived from an EMBL/GenBank/DDBJ whole genome shotgun (WGS) entry which is preliminary data.</text>
</comment>
<dbReference type="NCBIfam" id="NF041497">
    <property type="entry name" value="MobV"/>
    <property type="match status" value="1"/>
</dbReference>
<dbReference type="CDD" id="cd17242">
    <property type="entry name" value="MobM_relaxase"/>
    <property type="match status" value="1"/>
</dbReference>
<evidence type="ECO:0000313" key="4">
    <source>
        <dbReference type="Proteomes" id="UP000429958"/>
    </source>
</evidence>